<sequence>MQSRAGHDRGDFQVILRLDGAYAYMADGRRRTLENPKKKKLIHLAPTGAVLGEESLSTNRQIRTALQKYRERTT</sequence>
<reference evidence="3 4" key="1">
    <citation type="submission" date="2020-12" db="EMBL/GenBank/DDBJ databases">
        <title>Whole genome sequences of gut porcine anaerobes.</title>
        <authorList>
            <person name="Kubasova T."/>
            <person name="Jahodarova E."/>
            <person name="Rychlik I."/>
        </authorList>
    </citation>
    <scope>NUCLEOTIDE SEQUENCE [LARGE SCALE GENOMIC DNA]</scope>
    <source>
        <strain evidence="3 4">An867</strain>
    </source>
</reference>
<dbReference type="InterPro" id="IPR041985">
    <property type="entry name" value="Ribosomal_eL14_KOW"/>
</dbReference>
<organism evidence="3 4">
    <name type="scientific">Anaeromassilibacillus senegalensis</name>
    <dbReference type="NCBI Taxonomy" id="1673717"/>
    <lineage>
        <taxon>Bacteria</taxon>
        <taxon>Bacillati</taxon>
        <taxon>Bacillota</taxon>
        <taxon>Clostridia</taxon>
        <taxon>Eubacteriales</taxon>
        <taxon>Acutalibacteraceae</taxon>
        <taxon>Anaeromassilibacillus</taxon>
    </lineage>
</organism>
<evidence type="ECO:0000256" key="1">
    <source>
        <dbReference type="ARBA" id="ARBA00022980"/>
    </source>
</evidence>
<dbReference type="InterPro" id="IPR008991">
    <property type="entry name" value="Translation_prot_SH3-like_sf"/>
</dbReference>
<evidence type="ECO:0000313" key="4">
    <source>
        <dbReference type="Proteomes" id="UP001299220"/>
    </source>
</evidence>
<dbReference type="EMBL" id="JAFBIT010000002">
    <property type="protein sequence ID" value="MCF2652754.1"/>
    <property type="molecule type" value="Genomic_DNA"/>
</dbReference>
<protein>
    <submittedName>
        <fullName evidence="3">KOW domain-containing RNA-binding protein</fullName>
    </submittedName>
</protein>
<proteinExistence type="predicted"/>
<gene>
    <name evidence="3" type="ORF">JQM67_09070</name>
</gene>
<accession>A0ABS9CNW4</accession>
<evidence type="ECO:0000256" key="2">
    <source>
        <dbReference type="ARBA" id="ARBA00023274"/>
    </source>
</evidence>
<dbReference type="CDD" id="cd06088">
    <property type="entry name" value="KOW_RPL14"/>
    <property type="match status" value="1"/>
</dbReference>
<comment type="caution">
    <text evidence="3">The sequence shown here is derived from an EMBL/GenBank/DDBJ whole genome shotgun (WGS) entry which is preliminary data.</text>
</comment>
<evidence type="ECO:0000313" key="3">
    <source>
        <dbReference type="EMBL" id="MCF2652754.1"/>
    </source>
</evidence>
<keyword evidence="4" id="KW-1185">Reference proteome</keyword>
<dbReference type="RefSeq" id="WP_235323782.1">
    <property type="nucleotide sequence ID" value="NZ_JAFBIT010000002.1"/>
</dbReference>
<keyword evidence="1" id="KW-0689">Ribosomal protein</keyword>
<dbReference type="Proteomes" id="UP001299220">
    <property type="component" value="Unassembled WGS sequence"/>
</dbReference>
<dbReference type="SUPFAM" id="SSF50104">
    <property type="entry name" value="Translation proteins SH3-like domain"/>
    <property type="match status" value="1"/>
</dbReference>
<name>A0ABS9CNW4_9FIRM</name>
<keyword evidence="2" id="KW-0687">Ribonucleoprotein</keyword>